<comment type="function">
    <text evidence="2">Involved in bacillithiol (BSH) biosynthesis. May catalyze the last step of the pathway, the addition of cysteine to glucosamine malate (GlcN-Mal) to generate BSH.</text>
</comment>
<dbReference type="GO" id="GO:0016874">
    <property type="term" value="F:ligase activity"/>
    <property type="evidence" value="ECO:0007669"/>
    <property type="project" value="UniProtKB-UniRule"/>
</dbReference>
<dbReference type="AlphaFoldDB" id="A0A383R657"/>
<dbReference type="Pfam" id="PF24850">
    <property type="entry name" value="CC_BshC"/>
    <property type="match status" value="1"/>
</dbReference>
<dbReference type="PIRSF" id="PIRSF012535">
    <property type="entry name" value="UCP012535"/>
    <property type="match status" value="1"/>
</dbReference>
<dbReference type="Pfam" id="PF10079">
    <property type="entry name" value="Rossmann-like_BshC"/>
    <property type="match status" value="1"/>
</dbReference>
<evidence type="ECO:0000313" key="6">
    <source>
        <dbReference type="Proteomes" id="UP000304148"/>
    </source>
</evidence>
<dbReference type="Proteomes" id="UP000304148">
    <property type="component" value="Chromosome"/>
</dbReference>
<feature type="domain" description="Bacillithiol biosynthesis BshC N-terminal Rossmann-like" evidence="3">
    <location>
        <begin position="1"/>
        <end position="382"/>
    </location>
</feature>
<dbReference type="EC" id="6.-.-.-" evidence="2"/>
<protein>
    <recommendedName>
        <fullName evidence="2">Putative cysteine ligase BshC</fullName>
        <ecNumber evidence="2">6.-.-.-</ecNumber>
    </recommendedName>
</protein>
<evidence type="ECO:0000259" key="4">
    <source>
        <dbReference type="Pfam" id="PF24850"/>
    </source>
</evidence>
<dbReference type="InterPro" id="IPR055399">
    <property type="entry name" value="CC_BshC"/>
</dbReference>
<evidence type="ECO:0000313" key="5">
    <source>
        <dbReference type="EMBL" id="SYX82565.1"/>
    </source>
</evidence>
<reference evidence="6" key="1">
    <citation type="submission" date="2018-08" db="EMBL/GenBank/DDBJ databases">
        <authorList>
            <person name="Chevrot R."/>
        </authorList>
    </citation>
    <scope>NUCLEOTIDE SEQUENCE [LARGE SCALE GENOMIC DNA]</scope>
</reference>
<dbReference type="InterPro" id="IPR055398">
    <property type="entry name" value="Rossmann-like_BshC"/>
</dbReference>
<dbReference type="NCBIfam" id="TIGR03998">
    <property type="entry name" value="thiol_BshC"/>
    <property type="match status" value="1"/>
</dbReference>
<name>A0A383R657_PAEAL</name>
<evidence type="ECO:0000256" key="1">
    <source>
        <dbReference type="ARBA" id="ARBA00022598"/>
    </source>
</evidence>
<sequence length="543" mass="62267">MKWPILSIPVQQPLTVQYMEREPSVVETFYEYHPDLDWEKRADWVERSGQLRVNRTRLADVVTRYNERFNNSQAVRDSIERLKDERSLVVVGGQQGGLFTGPLLVLYKAISIIRMAQEAEVKLARPVVPVFWIAGEDHDFDEVDHTYVVTSDPAVQRIRMEKPGDRRAPVSHVKLDAAAWESVLTELERSLPKTEFTPGLLEHLRESVATCATLSDSFAATMGRLFGEYGLVLIDSADNGLRELEAPMFEAILQHNDRLEKAYDTSEQQLASYGFSPQAIRSEHSANLFLVRDGERHLLHKENGQFVNHRQGISCTMEQMLDIARNSPQQLSNNVLTRPLMQDYLFPVLATVLGPGEIAYWAQTKQAFRELGMRMPIIWPRMGFTCIEGTLNKLLDKYELSVEDVVYHYEARRASWLEAQDALHLDERFETLRAEVDTRYAELLEDLVASLPALGKLGATNHNKVLEQIDFLHHRAKDAMAKQHESGLRQWERLHVSLHPLGKPQERVLNMLGYACRYGENWFAMLMEAPVVWRGEHRIALLS</sequence>
<evidence type="ECO:0000259" key="3">
    <source>
        <dbReference type="Pfam" id="PF10079"/>
    </source>
</evidence>
<organism evidence="5 6">
    <name type="scientific">Paenibacillus alvei</name>
    <name type="common">Bacillus alvei</name>
    <dbReference type="NCBI Taxonomy" id="44250"/>
    <lineage>
        <taxon>Bacteria</taxon>
        <taxon>Bacillati</taxon>
        <taxon>Bacillota</taxon>
        <taxon>Bacilli</taxon>
        <taxon>Bacillales</taxon>
        <taxon>Paenibacillaceae</taxon>
        <taxon>Paenibacillus</taxon>
    </lineage>
</organism>
<accession>A0A383R657</accession>
<keyword evidence="1 2" id="KW-0436">Ligase</keyword>
<proteinExistence type="inferred from homology"/>
<dbReference type="HAMAP" id="MF_01867">
    <property type="entry name" value="BshC"/>
    <property type="match status" value="1"/>
</dbReference>
<feature type="domain" description="Bacillithiol biosynthesis BshC C-terminal coiled-coil" evidence="4">
    <location>
        <begin position="384"/>
        <end position="539"/>
    </location>
</feature>
<comment type="similarity">
    <text evidence="2">Belongs to the BshC family.</text>
</comment>
<dbReference type="RefSeq" id="WP_138184889.1">
    <property type="nucleotide sequence ID" value="NZ_LS992241.1"/>
</dbReference>
<dbReference type="InterPro" id="IPR011199">
    <property type="entry name" value="Bacillithiol_biosynth_BshC"/>
</dbReference>
<evidence type="ECO:0000256" key="2">
    <source>
        <dbReference type="HAMAP-Rule" id="MF_01867"/>
    </source>
</evidence>
<gene>
    <name evidence="2 5" type="primary">bshC</name>
    <name evidence="5" type="ORF">PBLR_10987</name>
</gene>
<dbReference type="EMBL" id="LS992241">
    <property type="protein sequence ID" value="SYX82565.1"/>
    <property type="molecule type" value="Genomic_DNA"/>
</dbReference>